<dbReference type="EMBL" id="JAJAGQ010000012">
    <property type="protein sequence ID" value="KAJ8547161.1"/>
    <property type="molecule type" value="Genomic_DNA"/>
</dbReference>
<protein>
    <submittedName>
        <fullName evidence="1">Uncharacterized protein</fullName>
    </submittedName>
</protein>
<comment type="caution">
    <text evidence="1">The sequence shown here is derived from an EMBL/GenBank/DDBJ whole genome shotgun (WGS) entry which is preliminary data.</text>
</comment>
<organism evidence="1 2">
    <name type="scientific">Anisodus acutangulus</name>
    <dbReference type="NCBI Taxonomy" id="402998"/>
    <lineage>
        <taxon>Eukaryota</taxon>
        <taxon>Viridiplantae</taxon>
        <taxon>Streptophyta</taxon>
        <taxon>Embryophyta</taxon>
        <taxon>Tracheophyta</taxon>
        <taxon>Spermatophyta</taxon>
        <taxon>Magnoliopsida</taxon>
        <taxon>eudicotyledons</taxon>
        <taxon>Gunneridae</taxon>
        <taxon>Pentapetalae</taxon>
        <taxon>asterids</taxon>
        <taxon>lamiids</taxon>
        <taxon>Solanales</taxon>
        <taxon>Solanaceae</taxon>
        <taxon>Solanoideae</taxon>
        <taxon>Hyoscyameae</taxon>
        <taxon>Anisodus</taxon>
    </lineage>
</organism>
<dbReference type="Proteomes" id="UP001152561">
    <property type="component" value="Unassembled WGS sequence"/>
</dbReference>
<dbReference type="AlphaFoldDB" id="A0A9Q1RAH4"/>
<evidence type="ECO:0000313" key="2">
    <source>
        <dbReference type="Proteomes" id="UP001152561"/>
    </source>
</evidence>
<accession>A0A9Q1RAH4</accession>
<gene>
    <name evidence="1" type="ORF">K7X08_010747</name>
</gene>
<evidence type="ECO:0000313" key="1">
    <source>
        <dbReference type="EMBL" id="KAJ8547161.1"/>
    </source>
</evidence>
<proteinExistence type="predicted"/>
<sequence length="186" mass="19700">MTELQLPEAKESKTGGSESVRRRVLLLLGCIFVNLENGSDGAAVVLAAAAALVVEKGDFSDTLLEKGEKAGDSEVICEMTGPSSVAAMVAALAVVEKVDISDTLLDKGEKAGDGEMEGPSSVAAMATVVVVVEEEGGGELRVTLFGEGSEQSGERDFLFRETVLFMMLHFSPEKVAEGWWWTAEEL</sequence>
<reference evidence="2" key="1">
    <citation type="journal article" date="2023" name="Proc. Natl. Acad. Sci. U.S.A.">
        <title>Genomic and structural basis for evolution of tropane alkaloid biosynthesis.</title>
        <authorList>
            <person name="Wanga Y.-J."/>
            <person name="Taina T."/>
            <person name="Yua J.-Y."/>
            <person name="Lia J."/>
            <person name="Xua B."/>
            <person name="Chenc J."/>
            <person name="D'Auriad J.C."/>
            <person name="Huanga J.-P."/>
            <person name="Huanga S.-X."/>
        </authorList>
    </citation>
    <scope>NUCLEOTIDE SEQUENCE [LARGE SCALE GENOMIC DNA]</scope>
    <source>
        <strain evidence="2">cv. KIB-2019</strain>
    </source>
</reference>
<keyword evidence="2" id="KW-1185">Reference proteome</keyword>
<name>A0A9Q1RAH4_9SOLA</name>
<dbReference type="OrthoDB" id="10623064at2759"/>